<evidence type="ECO:0000256" key="2">
    <source>
        <dbReference type="ARBA" id="ARBA00010763"/>
    </source>
</evidence>
<dbReference type="SUPFAM" id="SSF63867">
    <property type="entry name" value="MoeA C-terminal domain-like"/>
    <property type="match status" value="1"/>
</dbReference>
<dbReference type="EC" id="2.10.1.1" evidence="4"/>
<dbReference type="RefSeq" id="WP_145268080.1">
    <property type="nucleotide sequence ID" value="NZ_CP036272.1"/>
</dbReference>
<gene>
    <name evidence="6" type="primary">moeA</name>
    <name evidence="6" type="ORF">SV7mr_00080</name>
</gene>
<accession>A0A517SN45</accession>
<dbReference type="Gene3D" id="2.40.340.10">
    <property type="entry name" value="MoeA, C-terminal, domain IV"/>
    <property type="match status" value="1"/>
</dbReference>
<dbReference type="PANTHER" id="PTHR10192:SF5">
    <property type="entry name" value="GEPHYRIN"/>
    <property type="match status" value="1"/>
</dbReference>
<keyword evidence="4" id="KW-0460">Magnesium</keyword>
<dbReference type="CDD" id="cd00887">
    <property type="entry name" value="MoeA"/>
    <property type="match status" value="1"/>
</dbReference>
<evidence type="ECO:0000259" key="5">
    <source>
        <dbReference type="SMART" id="SM00852"/>
    </source>
</evidence>
<dbReference type="Gene3D" id="2.170.190.11">
    <property type="entry name" value="Molybdopterin biosynthesis moea protein, domain 3"/>
    <property type="match status" value="1"/>
</dbReference>
<dbReference type="AlphaFoldDB" id="A0A517SN45"/>
<comment type="cofactor">
    <cofactor evidence="4">
        <name>Mg(2+)</name>
        <dbReference type="ChEBI" id="CHEBI:18420"/>
    </cofactor>
</comment>
<dbReference type="InterPro" id="IPR036688">
    <property type="entry name" value="MoeA_C_domain_IV_sf"/>
</dbReference>
<keyword evidence="4" id="KW-0500">Molybdenum</keyword>
<keyword evidence="7" id="KW-1185">Reference proteome</keyword>
<comment type="function">
    <text evidence="1 4">Catalyzes the insertion of molybdate into adenylated molybdopterin with the concomitant release of AMP.</text>
</comment>
<evidence type="ECO:0000256" key="1">
    <source>
        <dbReference type="ARBA" id="ARBA00002901"/>
    </source>
</evidence>
<dbReference type="OrthoDB" id="9804758at2"/>
<sequence>MNAKSFAFDNPSAAIDAIAAQLATVTETEIVENCHGRVLAIDVVSDRDSPAADVSAMDGYAICLDQLTANNKIPIAGLAQAGSPPPTMVSNSVARIFTGAIVPVDADTVLKREDTEEFADHIRVSQNVLDQTSKGDHIRRVGENAGAGSLVVPAGKLVSPAVMATLANFGAATSTVKRQVNVVVLTTGDEVLPVTSTELKPWQLRNSNQATIRAALDAHPWIKTVDARHMKDDLTSLTRHLETALEEADAVVMTGGVSKGDYDFVPDAIAAVGGQVVFHGLPIRPGKPILGAGTNSGKLILGLPGNPVSTAINASRFLVPLLRKIAGISSWHSTAMMGTLQEATFKKVPLHTMLLARVLDDGKIELTASKGSGDLVALGQSDGYVCLPPSVNPLDASAVGPWPFFPW</sequence>
<comment type="similarity">
    <text evidence="2 4">Belongs to the MoeA family.</text>
</comment>
<dbReference type="EMBL" id="CP036272">
    <property type="protein sequence ID" value="QDT57526.1"/>
    <property type="molecule type" value="Genomic_DNA"/>
</dbReference>
<keyword evidence="4 6" id="KW-0808">Transferase</keyword>
<reference evidence="6 7" key="1">
    <citation type="submission" date="2019-02" db="EMBL/GenBank/DDBJ databases">
        <title>Deep-cultivation of Planctomycetes and their phenomic and genomic characterization uncovers novel biology.</title>
        <authorList>
            <person name="Wiegand S."/>
            <person name="Jogler M."/>
            <person name="Boedeker C."/>
            <person name="Pinto D."/>
            <person name="Vollmers J."/>
            <person name="Rivas-Marin E."/>
            <person name="Kohn T."/>
            <person name="Peeters S.H."/>
            <person name="Heuer A."/>
            <person name="Rast P."/>
            <person name="Oberbeckmann S."/>
            <person name="Bunk B."/>
            <person name="Jeske O."/>
            <person name="Meyerdierks A."/>
            <person name="Storesund J.E."/>
            <person name="Kallscheuer N."/>
            <person name="Luecker S."/>
            <person name="Lage O.M."/>
            <person name="Pohl T."/>
            <person name="Merkel B.J."/>
            <person name="Hornburger P."/>
            <person name="Mueller R.-W."/>
            <person name="Bruemmer F."/>
            <person name="Labrenz M."/>
            <person name="Spormann A.M."/>
            <person name="Op den Camp H."/>
            <person name="Overmann J."/>
            <person name="Amann R."/>
            <person name="Jetten M.S.M."/>
            <person name="Mascher T."/>
            <person name="Medema M.H."/>
            <person name="Devos D.P."/>
            <person name="Kaster A.-K."/>
            <person name="Ovreas L."/>
            <person name="Rohde M."/>
            <person name="Galperin M.Y."/>
            <person name="Jogler C."/>
        </authorList>
    </citation>
    <scope>NUCLEOTIDE SEQUENCE [LARGE SCALE GENOMIC DNA]</scope>
    <source>
        <strain evidence="6 7">SV_7m_r</strain>
    </source>
</reference>
<dbReference type="InterPro" id="IPR005110">
    <property type="entry name" value="MoeA_linker/N"/>
</dbReference>
<dbReference type="Gene3D" id="3.90.105.10">
    <property type="entry name" value="Molybdopterin biosynthesis moea protein, domain 2"/>
    <property type="match status" value="1"/>
</dbReference>
<evidence type="ECO:0000256" key="3">
    <source>
        <dbReference type="ARBA" id="ARBA00047317"/>
    </source>
</evidence>
<dbReference type="SUPFAM" id="SSF63882">
    <property type="entry name" value="MoeA N-terminal region -like"/>
    <property type="match status" value="1"/>
</dbReference>
<dbReference type="Pfam" id="PF00994">
    <property type="entry name" value="MoCF_biosynth"/>
    <property type="match status" value="1"/>
</dbReference>
<name>A0A517SN45_9BACT</name>
<dbReference type="UniPathway" id="UPA00344"/>
<protein>
    <recommendedName>
        <fullName evidence="4">Molybdopterin molybdenumtransferase</fullName>
        <ecNumber evidence="4">2.10.1.1</ecNumber>
    </recommendedName>
</protein>
<evidence type="ECO:0000313" key="6">
    <source>
        <dbReference type="EMBL" id="QDT57526.1"/>
    </source>
</evidence>
<dbReference type="GO" id="GO:0006777">
    <property type="term" value="P:Mo-molybdopterin cofactor biosynthetic process"/>
    <property type="evidence" value="ECO:0007669"/>
    <property type="project" value="UniProtKB-UniRule"/>
</dbReference>
<dbReference type="GO" id="GO:0061599">
    <property type="term" value="F:molybdopterin molybdotransferase activity"/>
    <property type="evidence" value="ECO:0007669"/>
    <property type="project" value="UniProtKB-UniRule"/>
</dbReference>
<feature type="domain" description="MoaB/Mog" evidence="5">
    <location>
        <begin position="183"/>
        <end position="324"/>
    </location>
</feature>
<dbReference type="GO" id="GO:0005829">
    <property type="term" value="C:cytosol"/>
    <property type="evidence" value="ECO:0007669"/>
    <property type="project" value="TreeGrafter"/>
</dbReference>
<dbReference type="GO" id="GO:0046872">
    <property type="term" value="F:metal ion binding"/>
    <property type="evidence" value="ECO:0007669"/>
    <property type="project" value="UniProtKB-UniRule"/>
</dbReference>
<dbReference type="SMART" id="SM00852">
    <property type="entry name" value="MoCF_biosynth"/>
    <property type="match status" value="1"/>
</dbReference>
<keyword evidence="4" id="KW-0501">Molybdenum cofactor biosynthesis</keyword>
<dbReference type="PANTHER" id="PTHR10192">
    <property type="entry name" value="MOLYBDOPTERIN BIOSYNTHESIS PROTEIN"/>
    <property type="match status" value="1"/>
</dbReference>
<dbReference type="Proteomes" id="UP000315003">
    <property type="component" value="Chromosome"/>
</dbReference>
<dbReference type="InterPro" id="IPR036135">
    <property type="entry name" value="MoeA_linker/N_sf"/>
</dbReference>
<dbReference type="InterPro" id="IPR036425">
    <property type="entry name" value="MoaB/Mog-like_dom_sf"/>
</dbReference>
<comment type="pathway">
    <text evidence="4">Cofactor biosynthesis; molybdopterin biosynthesis.</text>
</comment>
<dbReference type="SUPFAM" id="SSF53218">
    <property type="entry name" value="Molybdenum cofactor biosynthesis proteins"/>
    <property type="match status" value="1"/>
</dbReference>
<dbReference type="InterPro" id="IPR038987">
    <property type="entry name" value="MoeA-like"/>
</dbReference>
<dbReference type="Pfam" id="PF03453">
    <property type="entry name" value="MoeA_N"/>
    <property type="match status" value="1"/>
</dbReference>
<dbReference type="InterPro" id="IPR001453">
    <property type="entry name" value="MoaB/Mog_dom"/>
</dbReference>
<evidence type="ECO:0000256" key="4">
    <source>
        <dbReference type="RuleBase" id="RU365090"/>
    </source>
</evidence>
<evidence type="ECO:0000313" key="7">
    <source>
        <dbReference type="Proteomes" id="UP000315003"/>
    </source>
</evidence>
<proteinExistence type="inferred from homology"/>
<comment type="catalytic activity">
    <reaction evidence="3">
        <text>adenylyl-molybdopterin + molybdate = Mo-molybdopterin + AMP + H(+)</text>
        <dbReference type="Rhea" id="RHEA:35047"/>
        <dbReference type="ChEBI" id="CHEBI:15378"/>
        <dbReference type="ChEBI" id="CHEBI:36264"/>
        <dbReference type="ChEBI" id="CHEBI:62727"/>
        <dbReference type="ChEBI" id="CHEBI:71302"/>
        <dbReference type="ChEBI" id="CHEBI:456215"/>
        <dbReference type="EC" id="2.10.1.1"/>
    </reaction>
</comment>
<organism evidence="6 7">
    <name type="scientific">Stieleria bergensis</name>
    <dbReference type="NCBI Taxonomy" id="2528025"/>
    <lineage>
        <taxon>Bacteria</taxon>
        <taxon>Pseudomonadati</taxon>
        <taxon>Planctomycetota</taxon>
        <taxon>Planctomycetia</taxon>
        <taxon>Pirellulales</taxon>
        <taxon>Pirellulaceae</taxon>
        <taxon>Stieleria</taxon>
    </lineage>
</organism>
<dbReference type="Gene3D" id="3.40.980.10">
    <property type="entry name" value="MoaB/Mog-like domain"/>
    <property type="match status" value="1"/>
</dbReference>
<keyword evidence="4" id="KW-0479">Metal-binding</keyword>